<feature type="transmembrane region" description="Helical" evidence="1">
    <location>
        <begin position="285"/>
        <end position="304"/>
    </location>
</feature>
<evidence type="ECO:0000313" key="2">
    <source>
        <dbReference type="EMBL" id="NEX62269.1"/>
    </source>
</evidence>
<gene>
    <name evidence="2" type="ORF">G3574_14365</name>
</gene>
<feature type="transmembrane region" description="Helical" evidence="1">
    <location>
        <begin position="250"/>
        <end position="273"/>
    </location>
</feature>
<feature type="transmembrane region" description="Helical" evidence="1">
    <location>
        <begin position="316"/>
        <end position="339"/>
    </location>
</feature>
<feature type="transmembrane region" description="Helical" evidence="1">
    <location>
        <begin position="149"/>
        <end position="171"/>
    </location>
</feature>
<feature type="transmembrane region" description="Helical" evidence="1">
    <location>
        <begin position="56"/>
        <end position="84"/>
    </location>
</feature>
<feature type="transmembrane region" description="Helical" evidence="1">
    <location>
        <begin position="377"/>
        <end position="398"/>
    </location>
</feature>
<comment type="caution">
    <text evidence="2">The sequence shown here is derived from an EMBL/GenBank/DDBJ whole genome shotgun (WGS) entry which is preliminary data.</text>
</comment>
<evidence type="ECO:0000256" key="1">
    <source>
        <dbReference type="SAM" id="Phobius"/>
    </source>
</evidence>
<sequence length="440" mass="45282">MQRSLSLDESPAFSLPARFFLAAPVFAVLAGSLAAWGGPDVFVSRWSPLTLGIVHLLVLGFLSSVMIGALFQMLPVVAGVPIAFSRVASRLVPVALWAGTLLLAGGLILSNGTLTLSAIPLLVAALGGFGLLCLWSLRNAVSSTAMLRGVRLAVTALVAAAALGAAAAALLGTGSGLAGLSFTSLVNAHAAWGLAGWLGLLVIAVAYQVVPMFQVTPTYPAWMSGWLAPVLFVLLALTSAMGAAGSGGMAQVAAALALMGSLASFAVTTLSLLRRRKRPQADPTTRFWHLSLASLLAAACLGAAGSMMPGLTDAPAYSLVLGVLLIVGFGMSVVCGMLYKILPFLVWYHLQNELAGGCQRAPNVKQVISDAWALRHLGVHAVALGLLACAAGMAGTITGMEWKWLSHLAGLALAASGACLGANLYRAARLYYRSRPLNTA</sequence>
<proteinExistence type="predicted"/>
<keyword evidence="1" id="KW-0472">Membrane</keyword>
<feature type="transmembrane region" description="Helical" evidence="1">
    <location>
        <begin position="12"/>
        <end position="36"/>
    </location>
</feature>
<dbReference type="InterPro" id="IPR036927">
    <property type="entry name" value="Cyt_c_oxase-like_su1_sf"/>
</dbReference>
<accession>A0A6B3SWY2</accession>
<reference evidence="2 3" key="1">
    <citation type="submission" date="2020-02" db="EMBL/GenBank/DDBJ databases">
        <authorList>
            <person name="Kim M.K."/>
        </authorList>
    </citation>
    <scope>NUCLEOTIDE SEQUENCE [LARGE SCALE GENOMIC DNA]</scope>
    <source>
        <strain evidence="2 3">17J57-3</strain>
    </source>
</reference>
<evidence type="ECO:0000313" key="3">
    <source>
        <dbReference type="Proteomes" id="UP000482155"/>
    </source>
</evidence>
<name>A0A6B3SWY2_9BURK</name>
<organism evidence="2 3">
    <name type="scientific">Noviherbaspirillum galbum</name>
    <dbReference type="NCBI Taxonomy" id="2709383"/>
    <lineage>
        <taxon>Bacteria</taxon>
        <taxon>Pseudomonadati</taxon>
        <taxon>Pseudomonadota</taxon>
        <taxon>Betaproteobacteria</taxon>
        <taxon>Burkholderiales</taxon>
        <taxon>Oxalobacteraceae</taxon>
        <taxon>Noviherbaspirillum</taxon>
    </lineage>
</organism>
<feature type="transmembrane region" description="Helical" evidence="1">
    <location>
        <begin position="222"/>
        <end position="244"/>
    </location>
</feature>
<dbReference type="EMBL" id="JAAIVB010000047">
    <property type="protein sequence ID" value="NEX62269.1"/>
    <property type="molecule type" value="Genomic_DNA"/>
</dbReference>
<feature type="transmembrane region" description="Helical" evidence="1">
    <location>
        <begin position="91"/>
        <end position="110"/>
    </location>
</feature>
<keyword evidence="1" id="KW-1133">Transmembrane helix</keyword>
<dbReference type="AlphaFoldDB" id="A0A6B3SWY2"/>
<keyword evidence="1" id="KW-0812">Transmembrane</keyword>
<feature type="transmembrane region" description="Helical" evidence="1">
    <location>
        <begin position="404"/>
        <end position="425"/>
    </location>
</feature>
<protein>
    <submittedName>
        <fullName evidence="2">Permease</fullName>
    </submittedName>
</protein>
<keyword evidence="3" id="KW-1185">Reference proteome</keyword>
<dbReference type="Gene3D" id="1.20.210.10">
    <property type="entry name" value="Cytochrome c oxidase-like, subunit I domain"/>
    <property type="match status" value="1"/>
</dbReference>
<dbReference type="Proteomes" id="UP000482155">
    <property type="component" value="Unassembled WGS sequence"/>
</dbReference>
<feature type="transmembrane region" description="Helical" evidence="1">
    <location>
        <begin position="191"/>
        <end position="210"/>
    </location>
</feature>
<feature type="transmembrane region" description="Helical" evidence="1">
    <location>
        <begin position="116"/>
        <end position="137"/>
    </location>
</feature>
<dbReference type="RefSeq" id="WP_163964342.1">
    <property type="nucleotide sequence ID" value="NZ_JAAIVB010000047.1"/>
</dbReference>